<dbReference type="PROSITE" id="PS50839">
    <property type="entry name" value="CHASE"/>
    <property type="match status" value="1"/>
</dbReference>
<dbReference type="EMBL" id="BLLF01002360">
    <property type="protein sequence ID" value="GFH23781.1"/>
    <property type="molecule type" value="Genomic_DNA"/>
</dbReference>
<evidence type="ECO:0000313" key="2">
    <source>
        <dbReference type="EMBL" id="GFH23781.1"/>
    </source>
</evidence>
<comment type="caution">
    <text evidence="2">The sequence shown here is derived from an EMBL/GenBank/DDBJ whole genome shotgun (WGS) entry which is preliminary data.</text>
</comment>
<feature type="domain" description="CHASE" evidence="1">
    <location>
        <begin position="113"/>
        <end position="161"/>
    </location>
</feature>
<evidence type="ECO:0000313" key="3">
    <source>
        <dbReference type="Proteomes" id="UP000485058"/>
    </source>
</evidence>
<gene>
    <name evidence="2" type="ORF">HaLaN_21453</name>
</gene>
<organism evidence="2 3">
    <name type="scientific">Haematococcus lacustris</name>
    <name type="common">Green alga</name>
    <name type="synonym">Haematococcus pluvialis</name>
    <dbReference type="NCBI Taxonomy" id="44745"/>
    <lineage>
        <taxon>Eukaryota</taxon>
        <taxon>Viridiplantae</taxon>
        <taxon>Chlorophyta</taxon>
        <taxon>core chlorophytes</taxon>
        <taxon>Chlorophyceae</taxon>
        <taxon>CS clade</taxon>
        <taxon>Chlamydomonadales</taxon>
        <taxon>Haematococcaceae</taxon>
        <taxon>Haematococcus</taxon>
    </lineage>
</organism>
<proteinExistence type="predicted"/>
<keyword evidence="3" id="KW-1185">Reference proteome</keyword>
<feature type="non-terminal residue" evidence="2">
    <location>
        <position position="161"/>
    </location>
</feature>
<evidence type="ECO:0000259" key="1">
    <source>
        <dbReference type="PROSITE" id="PS50839"/>
    </source>
</evidence>
<dbReference type="InterPro" id="IPR006189">
    <property type="entry name" value="CHASE_dom"/>
</dbReference>
<dbReference type="AlphaFoldDB" id="A0A699ZNL5"/>
<dbReference type="Proteomes" id="UP000485058">
    <property type="component" value="Unassembled WGS sequence"/>
</dbReference>
<name>A0A699ZNL5_HAELA</name>
<dbReference type="GO" id="GO:0003824">
    <property type="term" value="F:catalytic activity"/>
    <property type="evidence" value="ECO:0007669"/>
    <property type="project" value="UniProtKB-ARBA"/>
</dbReference>
<accession>A0A699ZNL5</accession>
<protein>
    <submittedName>
        <fullName evidence="2">3',5'-cyclic-nucleotide phosphodiesterase</fullName>
    </submittedName>
</protein>
<reference evidence="2 3" key="1">
    <citation type="submission" date="2020-02" db="EMBL/GenBank/DDBJ databases">
        <title>Draft genome sequence of Haematococcus lacustris strain NIES-144.</title>
        <authorList>
            <person name="Morimoto D."/>
            <person name="Nakagawa S."/>
            <person name="Yoshida T."/>
            <person name="Sawayama S."/>
        </authorList>
    </citation>
    <scope>NUCLEOTIDE SEQUENCE [LARGE SCALE GENOMIC DNA]</scope>
    <source>
        <strain evidence="2 3">NIES-144</strain>
    </source>
</reference>
<sequence length="161" mass="17184">KEAADKRSVVYGAGLDWAASFQLSFEQFFTPLVTLSIFIKQNPYFPSFALDFQTIANDVVATLCNAPLTAVAQQHSPGNPSVSTGCDCSSVASHLPACRVPHWPALRGGGLDTVASRKLLLNGPLDLLPSAYGAIVRLPIFVQNSTQNETFGTNKSSAWLG</sequence>
<feature type="non-terminal residue" evidence="2">
    <location>
        <position position="1"/>
    </location>
</feature>